<accession>A0A5K7YMG5</accession>
<dbReference type="InterPro" id="IPR007730">
    <property type="entry name" value="SPOR-like_dom"/>
</dbReference>
<keyword evidence="5" id="KW-1185">Reference proteome</keyword>
<feature type="region of interest" description="Disordered" evidence="1">
    <location>
        <begin position="95"/>
        <end position="122"/>
    </location>
</feature>
<evidence type="ECO:0000313" key="5">
    <source>
        <dbReference type="Proteomes" id="UP000427906"/>
    </source>
</evidence>
<dbReference type="PROSITE" id="PS51724">
    <property type="entry name" value="SPOR"/>
    <property type="match status" value="1"/>
</dbReference>
<evidence type="ECO:0000259" key="3">
    <source>
        <dbReference type="PROSITE" id="PS51724"/>
    </source>
</evidence>
<dbReference type="AlphaFoldDB" id="A0A5K7YMG5"/>
<reference evidence="4 5" key="1">
    <citation type="submission" date="2019-11" db="EMBL/GenBank/DDBJ databases">
        <title>Comparative genomics of hydrocarbon-degrading Desulfosarcina strains.</title>
        <authorList>
            <person name="Watanabe M."/>
            <person name="Kojima H."/>
            <person name="Fukui M."/>
        </authorList>
    </citation>
    <scope>NUCLEOTIDE SEQUENCE [LARGE SCALE GENOMIC DNA]</scope>
    <source>
        <strain evidence="4 5">PL12</strain>
    </source>
</reference>
<dbReference type="EMBL" id="AP021874">
    <property type="protein sequence ID" value="BBO69575.1"/>
    <property type="molecule type" value="Genomic_DNA"/>
</dbReference>
<name>A0A5K7YMG5_9BACT</name>
<keyword evidence="2" id="KW-0812">Transmembrane</keyword>
<gene>
    <name evidence="4" type="ORF">DSCA_35050</name>
</gene>
<dbReference type="Pfam" id="PF05036">
    <property type="entry name" value="SPOR"/>
    <property type="match status" value="1"/>
</dbReference>
<feature type="transmembrane region" description="Helical" evidence="2">
    <location>
        <begin position="15"/>
        <end position="35"/>
    </location>
</feature>
<evidence type="ECO:0000256" key="2">
    <source>
        <dbReference type="SAM" id="Phobius"/>
    </source>
</evidence>
<evidence type="ECO:0000256" key="1">
    <source>
        <dbReference type="SAM" id="MobiDB-lite"/>
    </source>
</evidence>
<dbReference type="KEGG" id="dalk:DSCA_35050"/>
<protein>
    <recommendedName>
        <fullName evidence="3">SPOR domain-containing protein</fullName>
    </recommendedName>
</protein>
<keyword evidence="2" id="KW-0472">Membrane</keyword>
<dbReference type="RefSeq" id="WP_155317600.1">
    <property type="nucleotide sequence ID" value="NZ_AP021874.1"/>
</dbReference>
<dbReference type="SUPFAM" id="SSF110997">
    <property type="entry name" value="Sporulation related repeat"/>
    <property type="match status" value="1"/>
</dbReference>
<dbReference type="OrthoDB" id="5422687at2"/>
<dbReference type="GO" id="GO:0042834">
    <property type="term" value="F:peptidoglycan binding"/>
    <property type="evidence" value="ECO:0007669"/>
    <property type="project" value="InterPro"/>
</dbReference>
<dbReference type="InterPro" id="IPR036680">
    <property type="entry name" value="SPOR-like_sf"/>
</dbReference>
<dbReference type="Gene3D" id="3.30.70.1070">
    <property type="entry name" value="Sporulation related repeat"/>
    <property type="match status" value="1"/>
</dbReference>
<evidence type="ECO:0000313" key="4">
    <source>
        <dbReference type="EMBL" id="BBO69575.1"/>
    </source>
</evidence>
<organism evidence="4 5">
    <name type="scientific">Desulfosarcina alkanivorans</name>
    <dbReference type="NCBI Taxonomy" id="571177"/>
    <lineage>
        <taxon>Bacteria</taxon>
        <taxon>Pseudomonadati</taxon>
        <taxon>Thermodesulfobacteriota</taxon>
        <taxon>Desulfobacteria</taxon>
        <taxon>Desulfobacterales</taxon>
        <taxon>Desulfosarcinaceae</taxon>
        <taxon>Desulfosarcina</taxon>
    </lineage>
</organism>
<sequence length="229" mass="24698">MTEGKDTEPKRGMAWGRYLLVFFVAAWMFVLGVLVGRGTAPVHFDTQALQKELAALRDAMMKKEREAIEKTIRGEDNKTPLEFYEALKQDDPDTAVALPATPVPPAAAAPAESGDALKPPHKNRSAVMAKKTGLSAKPGGRAAVPAPPAAGTAGNLTIQVASLKDPTAAQRIVANLKKDGYSAYLSRIVIPGNGLWFRVRVGSYKGREQATADMNRLIRARKKPILVKK</sequence>
<feature type="domain" description="SPOR" evidence="3">
    <location>
        <begin position="150"/>
        <end position="229"/>
    </location>
</feature>
<proteinExistence type="predicted"/>
<dbReference type="Proteomes" id="UP000427906">
    <property type="component" value="Chromosome"/>
</dbReference>
<keyword evidence="2" id="KW-1133">Transmembrane helix</keyword>